<dbReference type="Proteomes" id="UP000029553">
    <property type="component" value="Unassembled WGS sequence"/>
</dbReference>
<comment type="caution">
    <text evidence="5">The sequence shown here is derived from an EMBL/GenBank/DDBJ whole genome shotgun (WGS) entry which is preliminary data.</text>
</comment>
<dbReference type="GO" id="GO:0003677">
    <property type="term" value="F:DNA binding"/>
    <property type="evidence" value="ECO:0007669"/>
    <property type="project" value="UniProtKB-KW"/>
</dbReference>
<evidence type="ECO:0000313" key="6">
    <source>
        <dbReference type="Proteomes" id="UP000029553"/>
    </source>
</evidence>
<dbReference type="PANTHER" id="PTHR35790:SF4">
    <property type="entry name" value="HTH-TYPE TRANSCRIPTIONAL REGULATOR PCHR"/>
    <property type="match status" value="1"/>
</dbReference>
<gene>
    <name evidence="5" type="ORF">P353_16775</name>
</gene>
<dbReference type="InterPro" id="IPR052067">
    <property type="entry name" value="Metal_resp_HTH_trans_reg"/>
</dbReference>
<name>A0A096GRV2_COMTE</name>
<dbReference type="InterPro" id="IPR036390">
    <property type="entry name" value="WH_DNA-bd_sf"/>
</dbReference>
<evidence type="ECO:0000256" key="2">
    <source>
        <dbReference type="ARBA" id="ARBA00023125"/>
    </source>
</evidence>
<dbReference type="SUPFAM" id="SSF46785">
    <property type="entry name" value="Winged helix' DNA-binding domain"/>
    <property type="match status" value="1"/>
</dbReference>
<dbReference type="InterPro" id="IPR036388">
    <property type="entry name" value="WH-like_DNA-bd_sf"/>
</dbReference>
<keyword evidence="2" id="KW-0238">DNA-binding</keyword>
<organism evidence="5 6">
    <name type="scientific">Comamonas testosteroni</name>
    <name type="common">Pseudomonas testosteroni</name>
    <dbReference type="NCBI Taxonomy" id="285"/>
    <lineage>
        <taxon>Bacteria</taxon>
        <taxon>Pseudomonadati</taxon>
        <taxon>Pseudomonadota</taxon>
        <taxon>Betaproteobacteria</taxon>
        <taxon>Burkholderiales</taxon>
        <taxon>Comamonadaceae</taxon>
        <taxon>Comamonas</taxon>
    </lineage>
</organism>
<protein>
    <submittedName>
        <fullName evidence="5">MarR family transcriptional regulator</fullName>
    </submittedName>
</protein>
<evidence type="ECO:0000259" key="4">
    <source>
        <dbReference type="PROSITE" id="PS50995"/>
    </source>
</evidence>
<dbReference type="AlphaFoldDB" id="A0A096GRV2"/>
<evidence type="ECO:0000313" key="5">
    <source>
        <dbReference type="EMBL" id="KGH27915.1"/>
    </source>
</evidence>
<sequence length="158" mass="18006">MGLQCMKKKKKLDLERYAPALLAFIANKLSSGASQVYREHFDVGIVEWRVLSMLAVENHIPAQRICQVVGLDKSAVSKSVQVLQNAGYVQAQVDAVDARRYTLSLTTEGQHLHDQIFDVAKERERRLLQTLTPEEVELLIDMLNRLHKQVDHVNAYRP</sequence>
<keyword evidence="3" id="KW-0804">Transcription</keyword>
<evidence type="ECO:0000256" key="1">
    <source>
        <dbReference type="ARBA" id="ARBA00023015"/>
    </source>
</evidence>
<keyword evidence="1" id="KW-0805">Transcription regulation</keyword>
<dbReference type="Pfam" id="PF12802">
    <property type="entry name" value="MarR_2"/>
    <property type="match status" value="1"/>
</dbReference>
<dbReference type="PRINTS" id="PR00598">
    <property type="entry name" value="HTHMARR"/>
</dbReference>
<proteinExistence type="predicted"/>
<dbReference type="InterPro" id="IPR000835">
    <property type="entry name" value="HTH_MarR-typ"/>
</dbReference>
<reference evidence="5 6" key="1">
    <citation type="submission" date="2013-09" db="EMBL/GenBank/DDBJ databases">
        <title>High correlation between genotypes and phenotypes of environmental bacteria Comamonas testosteroni strains.</title>
        <authorList>
            <person name="Liu L."/>
            <person name="Zhu W."/>
            <person name="Xia X."/>
            <person name="Xu B."/>
            <person name="Luo M."/>
            <person name="Wang G."/>
        </authorList>
    </citation>
    <scope>NUCLEOTIDE SEQUENCE [LARGE SCALE GENOMIC DNA]</scope>
    <source>
        <strain evidence="5 6">JL40</strain>
    </source>
</reference>
<dbReference type="EMBL" id="AWOR01000056">
    <property type="protein sequence ID" value="KGH27915.1"/>
    <property type="molecule type" value="Genomic_DNA"/>
</dbReference>
<dbReference type="Gene3D" id="1.10.10.10">
    <property type="entry name" value="Winged helix-like DNA-binding domain superfamily/Winged helix DNA-binding domain"/>
    <property type="match status" value="1"/>
</dbReference>
<dbReference type="SMART" id="SM00347">
    <property type="entry name" value="HTH_MARR"/>
    <property type="match status" value="1"/>
</dbReference>
<accession>A0A096GRV2</accession>
<dbReference type="PROSITE" id="PS50995">
    <property type="entry name" value="HTH_MARR_2"/>
    <property type="match status" value="1"/>
</dbReference>
<dbReference type="GO" id="GO:0003700">
    <property type="term" value="F:DNA-binding transcription factor activity"/>
    <property type="evidence" value="ECO:0007669"/>
    <property type="project" value="InterPro"/>
</dbReference>
<feature type="domain" description="HTH marR-type" evidence="4">
    <location>
        <begin position="15"/>
        <end position="148"/>
    </location>
</feature>
<dbReference type="PANTHER" id="PTHR35790">
    <property type="entry name" value="HTH-TYPE TRANSCRIPTIONAL REGULATOR PCHR"/>
    <property type="match status" value="1"/>
</dbReference>
<evidence type="ECO:0000256" key="3">
    <source>
        <dbReference type="ARBA" id="ARBA00023163"/>
    </source>
</evidence>